<evidence type="ECO:0000313" key="2">
    <source>
        <dbReference type="Proteomes" id="UP001168972"/>
    </source>
</evidence>
<dbReference type="AlphaFoldDB" id="A0AA39KG93"/>
<keyword evidence="2" id="KW-1185">Reference proteome</keyword>
<dbReference type="Proteomes" id="UP001168972">
    <property type="component" value="Unassembled WGS sequence"/>
</dbReference>
<name>A0AA39KG93_MICHY</name>
<comment type="caution">
    <text evidence="1">The sequence shown here is derived from an EMBL/GenBank/DDBJ whole genome shotgun (WGS) entry which is preliminary data.</text>
</comment>
<dbReference type="EMBL" id="JAQQBR010001835">
    <property type="protein sequence ID" value="KAK0161530.1"/>
    <property type="molecule type" value="Genomic_DNA"/>
</dbReference>
<proteinExistence type="predicted"/>
<reference evidence="1" key="1">
    <citation type="journal article" date="2023" name="bioRxiv">
        <title>Scaffold-level genome assemblies of two parasitoid biocontrol wasps reveal the parthenogenesis mechanism and an associated novel virus.</title>
        <authorList>
            <person name="Inwood S."/>
            <person name="Skelly J."/>
            <person name="Guhlin J."/>
            <person name="Harrop T."/>
            <person name="Goldson S."/>
            <person name="Dearden P."/>
        </authorList>
    </citation>
    <scope>NUCLEOTIDE SEQUENCE</scope>
    <source>
        <strain evidence="1">Lincoln</strain>
        <tissue evidence="1">Whole body</tissue>
    </source>
</reference>
<gene>
    <name evidence="1" type="ORF">PV327_009989</name>
</gene>
<organism evidence="1 2">
    <name type="scientific">Microctonus hyperodae</name>
    <name type="common">Parasitoid wasp</name>
    <dbReference type="NCBI Taxonomy" id="165561"/>
    <lineage>
        <taxon>Eukaryota</taxon>
        <taxon>Metazoa</taxon>
        <taxon>Ecdysozoa</taxon>
        <taxon>Arthropoda</taxon>
        <taxon>Hexapoda</taxon>
        <taxon>Insecta</taxon>
        <taxon>Pterygota</taxon>
        <taxon>Neoptera</taxon>
        <taxon>Endopterygota</taxon>
        <taxon>Hymenoptera</taxon>
        <taxon>Apocrita</taxon>
        <taxon>Ichneumonoidea</taxon>
        <taxon>Braconidae</taxon>
        <taxon>Euphorinae</taxon>
        <taxon>Microctonus</taxon>
    </lineage>
</organism>
<reference evidence="1" key="2">
    <citation type="submission" date="2023-03" db="EMBL/GenBank/DDBJ databases">
        <authorList>
            <person name="Inwood S.N."/>
            <person name="Skelly J.G."/>
            <person name="Guhlin J."/>
            <person name="Harrop T.W.R."/>
            <person name="Goldson S.G."/>
            <person name="Dearden P.K."/>
        </authorList>
    </citation>
    <scope>NUCLEOTIDE SEQUENCE</scope>
    <source>
        <strain evidence="1">Lincoln</strain>
        <tissue evidence="1">Whole body</tissue>
    </source>
</reference>
<evidence type="ECO:0000313" key="1">
    <source>
        <dbReference type="EMBL" id="KAK0161530.1"/>
    </source>
</evidence>
<sequence>MIEGDQQIFNSGMIVECSATREVVDRIDSYSLILQTTSLTHYLHVVTEMFTIKFLNNNKEDVYSIEIITMSCSCIAGKSCSRKYIVAALLFCKSTRERLMK</sequence>
<protein>
    <submittedName>
        <fullName evidence="1">Uncharacterized protein</fullName>
    </submittedName>
</protein>
<accession>A0AA39KG93</accession>